<dbReference type="PIRSF" id="PIRSF006402">
    <property type="entry name" value="UCP006402_thioredoxin"/>
    <property type="match status" value="1"/>
</dbReference>
<dbReference type="CDD" id="cd02955">
    <property type="entry name" value="SSP411"/>
    <property type="match status" value="1"/>
</dbReference>
<protein>
    <recommendedName>
        <fullName evidence="1">Spermatogenesis-associated protein 20-like TRX domain-containing protein</fullName>
    </recommendedName>
</protein>
<evidence type="ECO:0000313" key="3">
    <source>
        <dbReference type="Proteomes" id="UP000199438"/>
    </source>
</evidence>
<dbReference type="Gene3D" id="3.40.30.10">
    <property type="entry name" value="Glutaredoxin"/>
    <property type="match status" value="1"/>
</dbReference>
<dbReference type="OrthoDB" id="9762614at2"/>
<dbReference type="PANTHER" id="PTHR42899">
    <property type="entry name" value="SPERMATOGENESIS-ASSOCIATED PROTEIN 20"/>
    <property type="match status" value="1"/>
</dbReference>
<dbReference type="Gene3D" id="1.50.10.10">
    <property type="match status" value="1"/>
</dbReference>
<dbReference type="SUPFAM" id="SSF52833">
    <property type="entry name" value="Thioredoxin-like"/>
    <property type="match status" value="1"/>
</dbReference>
<dbReference type="AlphaFoldDB" id="A0A1I1D2E3"/>
<dbReference type="InterPro" id="IPR004879">
    <property type="entry name" value="Ssp411-like_TRX"/>
</dbReference>
<dbReference type="PANTHER" id="PTHR42899:SF1">
    <property type="entry name" value="SPERMATOGENESIS-ASSOCIATED PROTEIN 20"/>
    <property type="match status" value="1"/>
</dbReference>
<dbReference type="SUPFAM" id="SSF48208">
    <property type="entry name" value="Six-hairpin glycosidases"/>
    <property type="match status" value="1"/>
</dbReference>
<organism evidence="2 3">
    <name type="scientific">Zunongwangia mangrovi</name>
    <dbReference type="NCBI Taxonomy" id="1334022"/>
    <lineage>
        <taxon>Bacteria</taxon>
        <taxon>Pseudomonadati</taxon>
        <taxon>Bacteroidota</taxon>
        <taxon>Flavobacteriia</taxon>
        <taxon>Flavobacteriales</taxon>
        <taxon>Flavobacteriaceae</taxon>
        <taxon>Zunongwangia</taxon>
    </lineage>
</organism>
<dbReference type="InterPro" id="IPR008928">
    <property type="entry name" value="6-hairpin_glycosidase_sf"/>
</dbReference>
<dbReference type="InterPro" id="IPR012341">
    <property type="entry name" value="6hp_glycosidase-like_sf"/>
</dbReference>
<dbReference type="Gene3D" id="1.50.10.20">
    <property type="match status" value="1"/>
</dbReference>
<dbReference type="InterPro" id="IPR036249">
    <property type="entry name" value="Thioredoxin-like_sf"/>
</dbReference>
<reference evidence="3" key="1">
    <citation type="submission" date="2016-10" db="EMBL/GenBank/DDBJ databases">
        <authorList>
            <person name="Varghese N."/>
            <person name="Submissions S."/>
        </authorList>
    </citation>
    <scope>NUCLEOTIDE SEQUENCE [LARGE SCALE GENOMIC DNA]</scope>
    <source>
        <strain evidence="3">DSM 24499</strain>
    </source>
</reference>
<dbReference type="GO" id="GO:0005975">
    <property type="term" value="P:carbohydrate metabolic process"/>
    <property type="evidence" value="ECO:0007669"/>
    <property type="project" value="InterPro"/>
</dbReference>
<dbReference type="Pfam" id="PF03190">
    <property type="entry name" value="Thioredox_DsbH"/>
    <property type="match status" value="1"/>
</dbReference>
<dbReference type="InterPro" id="IPR024705">
    <property type="entry name" value="Ssp411"/>
</dbReference>
<dbReference type="STRING" id="1334022.SAMN04487907_10178"/>
<dbReference type="RefSeq" id="WP_092539427.1">
    <property type="nucleotide sequence ID" value="NZ_FOKV01000001.1"/>
</dbReference>
<gene>
    <name evidence="2" type="ORF">SAMN04487907_10178</name>
</gene>
<name>A0A1I1D2E3_9FLAO</name>
<sequence length="680" mass="78837">MKTPKYTNDLIHESSPYLLQHAHNPVDWKAWHKDVLDEAKKSNKLIIISVGYSACHWCHVMEHESFEDAEVADIMNAHYISIKVDREERPDIDQVYMQAVQIMTGSGGWPMNIVALPDGRPVWGGTYFRKEQWKSALLQIQQIYKKEPSQLTNYANKLEEGLQQLNLIDLGDHQYEFSQQRLTEFVELWKPYLDTKLGGTKNAPKFMMPTNLDLLLRYSYQFKDEELQQYVLHSLDKISFGGTFDHIDGGFSRYSVDDRWHVPHFEKMLYDNAQLLSLYSKAYKLTQDPWYKEIIKKTADFIESELTDSSGAFYSALDADSENEKGIQEEGAFYTWKKQELQELLETEFDTFSAYFNINEKGYWENGNYILYKTEKDNIFAEKHQISIEELQQKKGKWTKILSEAKKPRKKPGLDDKTLTSWNALTITGFTEAYAATGNADYLVSALKNAEFIIENQLKSDHSLFHSYKSKKSKINGYLEDYAFTIEAFLRLYEVTFDEKWIDFSNNLSQYCFEYFYNQDNHLFNFTSKKDDALISNPVEFTDNVIPASNSAMANNLFRLGSLIGNAEYLEISEKMLQAISGKIGSYPMGYSNWLHLYLNFSNPFYELAILGENATNEQNKIHKKYLPNLIISGSKTSSELSILEDRFVEGKTLLYLCEQGKCQLPEEKLTPVLNNISFV</sequence>
<dbReference type="Proteomes" id="UP000199438">
    <property type="component" value="Unassembled WGS sequence"/>
</dbReference>
<evidence type="ECO:0000313" key="2">
    <source>
        <dbReference type="EMBL" id="SFB68984.1"/>
    </source>
</evidence>
<evidence type="ECO:0000259" key="1">
    <source>
        <dbReference type="Pfam" id="PF03190"/>
    </source>
</evidence>
<feature type="domain" description="Spermatogenesis-associated protein 20-like TRX" evidence="1">
    <location>
        <begin position="7"/>
        <end position="162"/>
    </location>
</feature>
<keyword evidence="3" id="KW-1185">Reference proteome</keyword>
<dbReference type="EMBL" id="FOKV01000001">
    <property type="protein sequence ID" value="SFB68984.1"/>
    <property type="molecule type" value="Genomic_DNA"/>
</dbReference>
<proteinExistence type="predicted"/>
<accession>A0A1I1D2E3</accession>